<evidence type="ECO:0000259" key="6">
    <source>
        <dbReference type="PROSITE" id="PS50103"/>
    </source>
</evidence>
<feature type="zinc finger region" description="C3H1-type" evidence="4">
    <location>
        <begin position="63"/>
        <end position="90"/>
    </location>
</feature>
<name>A0AAV4LS81_BABCB</name>
<sequence length="246" mass="27657">MIIPVTESFDPSRSRPFMSGKFKRRDPSVHFYLPINCPMMKNCADGPCPLSHTQLEVIFHPIKYKSSKCKKVSMGTCSFQGKCSFYHDDSERAHAQIVSAAWEHYWRNWEYQIEAVLTATNKLNSSVAKSLLQLKKQRRRGNPYIKVMNGTNNGTSVSDDTLTSIVRSQPSTAYPSAGSPEFHSPSLSSAWSTGAPSECDRMEESENVSPCLYAGHENGYYFDAAHSESYASRILNLLRTTPPRKI</sequence>
<evidence type="ECO:0000313" key="8">
    <source>
        <dbReference type="EMBL" id="GIX63031.1"/>
    </source>
</evidence>
<dbReference type="EMBL" id="BPLF01000002">
    <property type="protein sequence ID" value="GIX63031.1"/>
    <property type="molecule type" value="Genomic_DNA"/>
</dbReference>
<dbReference type="Proteomes" id="UP001497744">
    <property type="component" value="Unassembled WGS sequence"/>
</dbReference>
<dbReference type="EMBL" id="BPLF01000002">
    <property type="protein sequence ID" value="GIX63032.1"/>
    <property type="molecule type" value="Genomic_DNA"/>
</dbReference>
<feature type="domain" description="C3H1-type" evidence="6">
    <location>
        <begin position="63"/>
        <end position="90"/>
    </location>
</feature>
<dbReference type="RefSeq" id="XP_067715099.1">
    <property type="nucleotide sequence ID" value="XM_067858998.1"/>
</dbReference>
<accession>A0AAV4LS81</accession>
<keyword evidence="1 4" id="KW-0479">Metal-binding</keyword>
<dbReference type="PROSITE" id="PS50103">
    <property type="entry name" value="ZF_C3H1"/>
    <property type="match status" value="1"/>
</dbReference>
<dbReference type="InterPro" id="IPR036855">
    <property type="entry name" value="Znf_CCCH_sf"/>
</dbReference>
<evidence type="ECO:0000313" key="11">
    <source>
        <dbReference type="EMBL" id="GIX63034.1"/>
    </source>
</evidence>
<evidence type="ECO:0000313" key="9">
    <source>
        <dbReference type="EMBL" id="GIX63032.1"/>
    </source>
</evidence>
<evidence type="ECO:0000313" key="7">
    <source>
        <dbReference type="EMBL" id="GIX63030.1"/>
    </source>
</evidence>
<evidence type="ECO:0000256" key="2">
    <source>
        <dbReference type="ARBA" id="ARBA00022771"/>
    </source>
</evidence>
<evidence type="ECO:0000256" key="3">
    <source>
        <dbReference type="ARBA" id="ARBA00022833"/>
    </source>
</evidence>
<evidence type="ECO:0000256" key="5">
    <source>
        <dbReference type="SAM" id="MobiDB-lite"/>
    </source>
</evidence>
<dbReference type="GO" id="GO:0008270">
    <property type="term" value="F:zinc ion binding"/>
    <property type="evidence" value="ECO:0007669"/>
    <property type="project" value="UniProtKB-KW"/>
</dbReference>
<keyword evidence="12" id="KW-1185">Reference proteome</keyword>
<feature type="region of interest" description="Disordered" evidence="5">
    <location>
        <begin position="170"/>
        <end position="198"/>
    </location>
</feature>
<evidence type="ECO:0000256" key="4">
    <source>
        <dbReference type="PROSITE-ProRule" id="PRU00723"/>
    </source>
</evidence>
<dbReference type="AlphaFoldDB" id="A0AAV4LS81"/>
<organism evidence="8 12">
    <name type="scientific">Babesia caballi</name>
    <dbReference type="NCBI Taxonomy" id="5871"/>
    <lineage>
        <taxon>Eukaryota</taxon>
        <taxon>Sar</taxon>
        <taxon>Alveolata</taxon>
        <taxon>Apicomplexa</taxon>
        <taxon>Aconoidasida</taxon>
        <taxon>Piroplasmida</taxon>
        <taxon>Babesiidae</taxon>
        <taxon>Babesia</taxon>
    </lineage>
</organism>
<dbReference type="GeneID" id="94194511"/>
<dbReference type="EMBL" id="BPLF01000002">
    <property type="protein sequence ID" value="GIX63033.1"/>
    <property type="molecule type" value="Genomic_DNA"/>
</dbReference>
<proteinExistence type="predicted"/>
<gene>
    <name evidence="7" type="ORF">BcabD6B2_24650</name>
    <name evidence="8" type="ORF">BcabD6B2_24660</name>
    <name evidence="9" type="ORF">BcabD6B2_24670</name>
    <name evidence="10" type="ORF">BcabD6B2_24680</name>
    <name evidence="11" type="ORF">BcabD6B2_24690</name>
</gene>
<evidence type="ECO:0000256" key="1">
    <source>
        <dbReference type="ARBA" id="ARBA00022723"/>
    </source>
</evidence>
<dbReference type="EMBL" id="BPLF01000002">
    <property type="protein sequence ID" value="GIX63030.1"/>
    <property type="molecule type" value="Genomic_DNA"/>
</dbReference>
<keyword evidence="2 4" id="KW-0863">Zinc-finger</keyword>
<evidence type="ECO:0000313" key="10">
    <source>
        <dbReference type="EMBL" id="GIX63033.1"/>
    </source>
</evidence>
<dbReference type="SUPFAM" id="SSF90229">
    <property type="entry name" value="CCCH zinc finger"/>
    <property type="match status" value="1"/>
</dbReference>
<dbReference type="InterPro" id="IPR000571">
    <property type="entry name" value="Znf_CCCH"/>
</dbReference>
<comment type="caution">
    <text evidence="8">The sequence shown here is derived from an EMBL/GenBank/DDBJ whole genome shotgun (WGS) entry which is preliminary data.</text>
</comment>
<protein>
    <submittedName>
        <fullName evidence="8">Erythrocyte membrane protein</fullName>
    </submittedName>
</protein>
<feature type="compositionally biased region" description="Polar residues" evidence="5">
    <location>
        <begin position="185"/>
        <end position="195"/>
    </location>
</feature>
<keyword evidence="3 4" id="KW-0862">Zinc</keyword>
<reference evidence="8 12" key="1">
    <citation type="submission" date="2021-06" db="EMBL/GenBank/DDBJ databases">
        <title>Genome sequence of Babesia caballi.</title>
        <authorList>
            <person name="Yamagishi J."/>
            <person name="Kidaka T."/>
            <person name="Ochi A."/>
        </authorList>
    </citation>
    <scope>NUCLEOTIDE SEQUENCE [LARGE SCALE GENOMIC DNA]</scope>
    <source>
        <strain evidence="8">USDA-D6B2</strain>
    </source>
</reference>
<dbReference type="EMBL" id="BPLF01000002">
    <property type="protein sequence ID" value="GIX63034.1"/>
    <property type="molecule type" value="Genomic_DNA"/>
</dbReference>
<evidence type="ECO:0000313" key="12">
    <source>
        <dbReference type="Proteomes" id="UP001497744"/>
    </source>
</evidence>